<comment type="caution">
    <text evidence="10">The sequence shown here is derived from an EMBL/GenBank/DDBJ whole genome shotgun (WGS) entry which is preliminary data.</text>
</comment>
<dbReference type="SUPFAM" id="SSF56235">
    <property type="entry name" value="N-terminal nucleophile aminohydrolases (Ntn hydrolases)"/>
    <property type="match status" value="1"/>
</dbReference>
<dbReference type="InterPro" id="IPR014729">
    <property type="entry name" value="Rossmann-like_a/b/a_fold"/>
</dbReference>
<dbReference type="GO" id="GO:0006529">
    <property type="term" value="P:asparagine biosynthetic process"/>
    <property type="evidence" value="ECO:0007669"/>
    <property type="project" value="InterPro"/>
</dbReference>
<evidence type="ECO:0000259" key="8">
    <source>
        <dbReference type="Pfam" id="PF00733"/>
    </source>
</evidence>
<dbReference type="SUPFAM" id="SSF52402">
    <property type="entry name" value="Adenine nucleotide alpha hydrolases-like"/>
    <property type="match status" value="1"/>
</dbReference>
<dbReference type="PIRSF" id="PIRSF001589">
    <property type="entry name" value="Asn_synthetase_glu-h"/>
    <property type="match status" value="1"/>
</dbReference>
<dbReference type="AlphaFoldDB" id="A0AAJ0UFL6"/>
<dbReference type="Pfam" id="PF00733">
    <property type="entry name" value="Asn_synthase"/>
    <property type="match status" value="1"/>
</dbReference>
<protein>
    <recommendedName>
        <fullName evidence="3">asparagine synthase (glutamine-hydrolyzing)</fullName>
        <ecNumber evidence="3">6.3.5.4</ecNumber>
    </recommendedName>
</protein>
<evidence type="ECO:0000256" key="5">
    <source>
        <dbReference type="ARBA" id="ARBA00022840"/>
    </source>
</evidence>
<dbReference type="PANTHER" id="PTHR43284">
    <property type="entry name" value="ASPARAGINE SYNTHETASE (GLUTAMINE-HYDROLYZING)"/>
    <property type="match status" value="1"/>
</dbReference>
<keyword evidence="11" id="KW-1185">Reference proteome</keyword>
<dbReference type="Gene3D" id="3.40.50.620">
    <property type="entry name" value="HUPs"/>
    <property type="match status" value="1"/>
</dbReference>
<dbReference type="EC" id="6.3.5.4" evidence="3"/>
<name>A0AAJ0UFL6_HALSE</name>
<evidence type="ECO:0000256" key="3">
    <source>
        <dbReference type="ARBA" id="ARBA00012737"/>
    </source>
</evidence>
<dbReference type="GO" id="GO:0004066">
    <property type="term" value="F:asparagine synthase (glutamine-hydrolyzing) activity"/>
    <property type="evidence" value="ECO:0007669"/>
    <property type="project" value="UniProtKB-EC"/>
</dbReference>
<dbReference type="Gene3D" id="3.60.20.10">
    <property type="entry name" value="Glutamine Phosphoribosylpyrophosphate, subunit 1, domain 1"/>
    <property type="match status" value="1"/>
</dbReference>
<feature type="domain" description="Glutamine amidotransferase type-2" evidence="9">
    <location>
        <begin position="82"/>
        <end position="150"/>
    </location>
</feature>
<accession>A0AAJ0UFL6</accession>
<evidence type="ECO:0000313" key="11">
    <source>
        <dbReference type="Proteomes" id="UP001296967"/>
    </source>
</evidence>
<feature type="site" description="Important for beta-aspartyl-AMP intermediate formation" evidence="7">
    <location>
        <position position="347"/>
    </location>
</feature>
<sequence length="627" mass="69565">MTGLCGWFSLEQGQGQESTGVEARARHLPAAAGASVSHRHHPHGACLVRAGWVSQDATACIAALAGHPRWRDSELAEQARAHDPAVALLSAYQRFGDGLFERIAGDFALVVLDPSKPRLLAGIDRTGQLPLHFAPIPGGLVFGTSADSVLAHPGLERRLTAEGLFHYLFFHMLPAPVSLFAGLHKLQAAHRLDIDRGGWRTRPYWLPSFTEPADADQGALGAEMNALLRAAVARAADADQIGAFLSGGLDSSTVAGLLAEIRPGAADTFSIGFHAEGYDEMPYAHLAARHFGLNAHEYYVTPEDVVEAVPLIAASYDEPFGNSSALPAYFCARLAAETGVTHLLGGDGGDELFAGNERYAKQGVFEHWNRIPAPLRKTLLEPLFTRLPRAVPLVSKARSYVEQARIPLPDRLQTYNYLHRLPLQELFAPDFLEQIDTEAPWHLMRELYQRPDDASSVNRMLYLDWQQTLADNDLRKVTRMCQLAGVDVVYPMLNDDVLEFSCRVPSALKLRPGQLRYFYKEATRGFLPPEIIDKKKHGFGLPFGVWMREHKPLHELAYDSLLRLKTRGFLRPAFIDRLIDLHREAHAVYYGELVWVLMMLDLWLSSQTGLPAPELHTPLVNDRTPNS</sequence>
<comment type="catalytic activity">
    <reaction evidence="6">
        <text>L-aspartate + L-glutamine + ATP + H2O = L-asparagine + L-glutamate + AMP + diphosphate + H(+)</text>
        <dbReference type="Rhea" id="RHEA:12228"/>
        <dbReference type="ChEBI" id="CHEBI:15377"/>
        <dbReference type="ChEBI" id="CHEBI:15378"/>
        <dbReference type="ChEBI" id="CHEBI:29985"/>
        <dbReference type="ChEBI" id="CHEBI:29991"/>
        <dbReference type="ChEBI" id="CHEBI:30616"/>
        <dbReference type="ChEBI" id="CHEBI:33019"/>
        <dbReference type="ChEBI" id="CHEBI:58048"/>
        <dbReference type="ChEBI" id="CHEBI:58359"/>
        <dbReference type="ChEBI" id="CHEBI:456215"/>
        <dbReference type="EC" id="6.3.5.4"/>
    </reaction>
</comment>
<dbReference type="GO" id="GO:0005524">
    <property type="term" value="F:ATP binding"/>
    <property type="evidence" value="ECO:0007669"/>
    <property type="project" value="UniProtKB-KW"/>
</dbReference>
<feature type="domain" description="Asparagine synthetase" evidence="8">
    <location>
        <begin position="225"/>
        <end position="605"/>
    </location>
</feature>
<dbReference type="InterPro" id="IPR001962">
    <property type="entry name" value="Asn_synthase"/>
</dbReference>
<evidence type="ECO:0000259" key="9">
    <source>
        <dbReference type="Pfam" id="PF13537"/>
    </source>
</evidence>
<evidence type="ECO:0000313" key="10">
    <source>
        <dbReference type="EMBL" id="MBK5930565.1"/>
    </source>
</evidence>
<keyword evidence="5" id="KW-0067">ATP-binding</keyword>
<dbReference type="Pfam" id="PF13537">
    <property type="entry name" value="GATase_7"/>
    <property type="match status" value="1"/>
</dbReference>
<dbReference type="EMBL" id="NHSF01000054">
    <property type="protein sequence ID" value="MBK5930565.1"/>
    <property type="molecule type" value="Genomic_DNA"/>
</dbReference>
<comment type="similarity">
    <text evidence="2">Belongs to the asparagine synthetase family.</text>
</comment>
<proteinExistence type="inferred from homology"/>
<dbReference type="InterPro" id="IPR051786">
    <property type="entry name" value="ASN_synthetase/amidase"/>
</dbReference>
<reference evidence="10" key="2">
    <citation type="journal article" date="2020" name="Microorganisms">
        <title>Osmotic Adaptation and Compatible Solute Biosynthesis of Phototrophic Bacteria as Revealed from Genome Analyses.</title>
        <authorList>
            <person name="Imhoff J.F."/>
            <person name="Rahn T."/>
            <person name="Kunzel S."/>
            <person name="Keller A."/>
            <person name="Neulinger S.C."/>
        </authorList>
    </citation>
    <scope>NUCLEOTIDE SEQUENCE</scope>
    <source>
        <strain evidence="10">DSM 4395</strain>
    </source>
</reference>
<dbReference type="GO" id="GO:0005829">
    <property type="term" value="C:cytosol"/>
    <property type="evidence" value="ECO:0007669"/>
    <property type="project" value="TreeGrafter"/>
</dbReference>
<dbReference type="Proteomes" id="UP001296967">
    <property type="component" value="Unassembled WGS sequence"/>
</dbReference>
<dbReference type="CDD" id="cd01991">
    <property type="entry name" value="Asn_synthase_B_C"/>
    <property type="match status" value="1"/>
</dbReference>
<dbReference type="InterPro" id="IPR029055">
    <property type="entry name" value="Ntn_hydrolases_N"/>
</dbReference>
<evidence type="ECO:0000256" key="2">
    <source>
        <dbReference type="ARBA" id="ARBA00005752"/>
    </source>
</evidence>
<comment type="pathway">
    <text evidence="1">Amino-acid biosynthesis; L-asparagine biosynthesis; L-asparagine from L-aspartate (L-Gln route): step 1/1.</text>
</comment>
<dbReference type="InterPro" id="IPR017932">
    <property type="entry name" value="GATase_2_dom"/>
</dbReference>
<evidence type="ECO:0000256" key="6">
    <source>
        <dbReference type="ARBA" id="ARBA00048741"/>
    </source>
</evidence>
<dbReference type="RefSeq" id="WP_201245094.1">
    <property type="nucleotide sequence ID" value="NZ_NHSF01000054.1"/>
</dbReference>
<evidence type="ECO:0000256" key="7">
    <source>
        <dbReference type="PIRSR" id="PIRSR001589-3"/>
    </source>
</evidence>
<evidence type="ECO:0000256" key="4">
    <source>
        <dbReference type="ARBA" id="ARBA00022741"/>
    </source>
</evidence>
<dbReference type="InterPro" id="IPR006426">
    <property type="entry name" value="Asn_synth_AEB"/>
</dbReference>
<organism evidence="10 11">
    <name type="scientific">Halochromatium salexigens</name>
    <name type="common">Chromatium salexigens</name>
    <dbReference type="NCBI Taxonomy" id="49447"/>
    <lineage>
        <taxon>Bacteria</taxon>
        <taxon>Pseudomonadati</taxon>
        <taxon>Pseudomonadota</taxon>
        <taxon>Gammaproteobacteria</taxon>
        <taxon>Chromatiales</taxon>
        <taxon>Chromatiaceae</taxon>
        <taxon>Halochromatium</taxon>
    </lineage>
</organism>
<reference evidence="10" key="1">
    <citation type="submission" date="2017-05" db="EMBL/GenBank/DDBJ databases">
        <authorList>
            <person name="Imhoff J.F."/>
            <person name="Rahn T."/>
            <person name="Kuenzel S."/>
            <person name="Neulinger S.C."/>
        </authorList>
    </citation>
    <scope>NUCLEOTIDE SEQUENCE</scope>
    <source>
        <strain evidence="10">DSM 4395</strain>
    </source>
</reference>
<gene>
    <name evidence="10" type="ORF">CCR82_08535</name>
</gene>
<evidence type="ECO:0000256" key="1">
    <source>
        <dbReference type="ARBA" id="ARBA00005187"/>
    </source>
</evidence>
<keyword evidence="4" id="KW-0547">Nucleotide-binding</keyword>
<dbReference type="PANTHER" id="PTHR43284:SF1">
    <property type="entry name" value="ASPARAGINE SYNTHETASE"/>
    <property type="match status" value="1"/>
</dbReference>